<evidence type="ECO:0000313" key="1">
    <source>
        <dbReference type="EMBL" id="KKO75463.1"/>
    </source>
</evidence>
<dbReference type="EMBL" id="JPQZ01000020">
    <property type="protein sequence ID" value="KKO75463.1"/>
    <property type="molecule type" value="Genomic_DNA"/>
</dbReference>
<comment type="caution">
    <text evidence="1">The sequence shown here is derived from an EMBL/GenBank/DDBJ whole genome shotgun (WGS) entry which is preliminary data.</text>
</comment>
<name>A0A0F9WRC0_9MICR</name>
<gene>
    <name evidence="1" type="ORF">AAJ76_200009010</name>
</gene>
<dbReference type="VEuPathDB" id="MicrosporidiaDB:AAJ76_200009010"/>
<proteinExistence type="predicted"/>
<organism evidence="1 2">
    <name type="scientific">Vairimorpha ceranae</name>
    <dbReference type="NCBI Taxonomy" id="40302"/>
    <lineage>
        <taxon>Eukaryota</taxon>
        <taxon>Fungi</taxon>
        <taxon>Fungi incertae sedis</taxon>
        <taxon>Microsporidia</taxon>
        <taxon>Nosematidae</taxon>
        <taxon>Vairimorpha</taxon>
    </lineage>
</organism>
<reference evidence="1 2" key="1">
    <citation type="journal article" date="2015" name="Environ. Microbiol.">
        <title>Genome analyses suggest the presence of polyploidy and recent human-driven expansions in eight global populations of the honeybee pathogen Nosema ceranae.</title>
        <authorList>
            <person name="Pelin A."/>
            <person name="Selman M."/>
            <person name="Aris-Brosou S."/>
            <person name="Farinelli L."/>
            <person name="Corradi N."/>
        </authorList>
    </citation>
    <scope>NUCLEOTIDE SEQUENCE [LARGE SCALE GENOMIC DNA]</scope>
    <source>
        <strain evidence="1 2">PA08 1199</strain>
    </source>
</reference>
<dbReference type="RefSeq" id="XP_024331205.1">
    <property type="nucleotide sequence ID" value="XM_024474415.1"/>
</dbReference>
<keyword evidence="2" id="KW-1185">Reference proteome</keyword>
<dbReference type="AlphaFoldDB" id="A0A0F9WRC0"/>
<evidence type="ECO:0000313" key="2">
    <source>
        <dbReference type="Proteomes" id="UP000034350"/>
    </source>
</evidence>
<dbReference type="Proteomes" id="UP000034350">
    <property type="component" value="Unassembled WGS sequence"/>
</dbReference>
<accession>A0A0F9WRC0</accession>
<protein>
    <submittedName>
        <fullName evidence="1">Uncharacterized protein</fullName>
    </submittedName>
</protein>
<dbReference type="GeneID" id="36319334"/>
<sequence>MILNFYDRGFKTKIKFLINFLVTARAMKKDRKFLLVSIIVWFIHL</sequence>